<evidence type="ECO:0000259" key="2">
    <source>
        <dbReference type="Pfam" id="PF14343"/>
    </source>
</evidence>
<dbReference type="Pfam" id="PF14343">
    <property type="entry name" value="PrcB_C"/>
    <property type="match status" value="1"/>
</dbReference>
<dbReference type="Proteomes" id="UP001305746">
    <property type="component" value="Unassembled WGS sequence"/>
</dbReference>
<gene>
    <name evidence="3" type="ORF">U5822_11490</name>
</gene>
<keyword evidence="4" id="KW-1185">Reference proteome</keyword>
<feature type="signal peptide" evidence="1">
    <location>
        <begin position="1"/>
        <end position="23"/>
    </location>
</feature>
<feature type="domain" description="PrcB C-terminal" evidence="2">
    <location>
        <begin position="86"/>
        <end position="141"/>
    </location>
</feature>
<organism evidence="3 4">
    <name type="scientific">Marinobacter qingdaonensis</name>
    <dbReference type="NCBI Taxonomy" id="3108486"/>
    <lineage>
        <taxon>Bacteria</taxon>
        <taxon>Pseudomonadati</taxon>
        <taxon>Pseudomonadota</taxon>
        <taxon>Gammaproteobacteria</taxon>
        <taxon>Pseudomonadales</taxon>
        <taxon>Marinobacteraceae</taxon>
        <taxon>Marinobacter</taxon>
    </lineage>
</organism>
<dbReference type="GO" id="GO:0006508">
    <property type="term" value="P:proteolysis"/>
    <property type="evidence" value="ECO:0007669"/>
    <property type="project" value="UniProtKB-KW"/>
</dbReference>
<dbReference type="InterPro" id="IPR025748">
    <property type="entry name" value="PrcB_C_dom"/>
</dbReference>
<accession>A0ABU5NZR3</accession>
<keyword evidence="1" id="KW-0732">Signal</keyword>
<sequence length="158" mass="16475">MIASAWRCSFLATLLVGITGCAAQQTETASGGPLARQIAQSSHCGLTAPGRVVLADRGEVDRLEALPARNLSLAPLRAVDFNREKVVLVAMGQKSTGGYSVTLAGSRIVDQQLVLSVASRAPDPGTMVTQALTTPCTAIAVTASGWSELRIVEAENNR</sequence>
<evidence type="ECO:0000256" key="1">
    <source>
        <dbReference type="SAM" id="SignalP"/>
    </source>
</evidence>
<keyword evidence="3" id="KW-0645">Protease</keyword>
<comment type="caution">
    <text evidence="3">The sequence shown here is derived from an EMBL/GenBank/DDBJ whole genome shotgun (WGS) entry which is preliminary data.</text>
</comment>
<evidence type="ECO:0000313" key="4">
    <source>
        <dbReference type="Proteomes" id="UP001305746"/>
    </source>
</evidence>
<dbReference type="GO" id="GO:0008233">
    <property type="term" value="F:peptidase activity"/>
    <property type="evidence" value="ECO:0007669"/>
    <property type="project" value="UniProtKB-KW"/>
</dbReference>
<dbReference type="PROSITE" id="PS51257">
    <property type="entry name" value="PROKAR_LIPOPROTEIN"/>
    <property type="match status" value="1"/>
</dbReference>
<name>A0ABU5NZR3_9GAMM</name>
<evidence type="ECO:0000313" key="3">
    <source>
        <dbReference type="EMBL" id="MEA1081296.1"/>
    </source>
</evidence>
<dbReference type="RefSeq" id="WP_322855762.1">
    <property type="nucleotide sequence ID" value="NZ_JAYDCJ010000003.1"/>
</dbReference>
<protein>
    <submittedName>
        <fullName evidence="3">Protease complex subunit PrcB family protein</fullName>
    </submittedName>
</protein>
<reference evidence="3 4" key="1">
    <citation type="submission" date="2023-12" db="EMBL/GenBank/DDBJ databases">
        <title>Marinobacter qingdaonensis sp. nov., isolated from the intertidal sediment of Qingdao, PR China.</title>
        <authorList>
            <person name="Li Y."/>
        </authorList>
    </citation>
    <scope>NUCLEOTIDE SEQUENCE [LARGE SCALE GENOMIC DNA]</scope>
    <source>
        <strain evidence="3 4">ASW11-75</strain>
    </source>
</reference>
<feature type="chain" id="PRO_5046236859" evidence="1">
    <location>
        <begin position="24"/>
        <end position="158"/>
    </location>
</feature>
<proteinExistence type="predicted"/>
<keyword evidence="3" id="KW-0378">Hydrolase</keyword>
<dbReference type="EMBL" id="JAYDCJ010000003">
    <property type="protein sequence ID" value="MEA1081296.1"/>
    <property type="molecule type" value="Genomic_DNA"/>
</dbReference>